<feature type="non-terminal residue" evidence="2">
    <location>
        <position position="163"/>
    </location>
</feature>
<reference evidence="2" key="1">
    <citation type="submission" date="2014-12" db="EMBL/GenBank/DDBJ databases">
        <title>Insight into the proteome of Arion vulgaris.</title>
        <authorList>
            <person name="Aradska J."/>
            <person name="Bulat T."/>
            <person name="Smidak R."/>
            <person name="Sarate P."/>
            <person name="Gangsoo J."/>
            <person name="Sialana F."/>
            <person name="Bilban M."/>
            <person name="Lubec G."/>
        </authorList>
    </citation>
    <scope>NUCLEOTIDE SEQUENCE</scope>
    <source>
        <tissue evidence="2">Skin</tissue>
    </source>
</reference>
<feature type="non-terminal residue" evidence="2">
    <location>
        <position position="1"/>
    </location>
</feature>
<protein>
    <submittedName>
        <fullName evidence="2">Uncharacterized protein</fullName>
    </submittedName>
</protein>
<accession>A0A0B7A9N5</accession>
<feature type="compositionally biased region" description="Acidic residues" evidence="1">
    <location>
        <begin position="149"/>
        <end position="163"/>
    </location>
</feature>
<dbReference type="AlphaFoldDB" id="A0A0B7A9N5"/>
<feature type="region of interest" description="Disordered" evidence="1">
    <location>
        <begin position="142"/>
        <end position="163"/>
    </location>
</feature>
<feature type="compositionally biased region" description="Basic and acidic residues" evidence="1">
    <location>
        <begin position="48"/>
        <end position="75"/>
    </location>
</feature>
<feature type="region of interest" description="Disordered" evidence="1">
    <location>
        <begin position="1"/>
        <end position="75"/>
    </location>
</feature>
<evidence type="ECO:0000313" key="2">
    <source>
        <dbReference type="EMBL" id="CEK77377.1"/>
    </source>
</evidence>
<proteinExistence type="predicted"/>
<evidence type="ECO:0000256" key="1">
    <source>
        <dbReference type="SAM" id="MobiDB-lite"/>
    </source>
</evidence>
<organism evidence="2">
    <name type="scientific">Arion vulgaris</name>
    <dbReference type="NCBI Taxonomy" id="1028688"/>
    <lineage>
        <taxon>Eukaryota</taxon>
        <taxon>Metazoa</taxon>
        <taxon>Spiralia</taxon>
        <taxon>Lophotrochozoa</taxon>
        <taxon>Mollusca</taxon>
        <taxon>Gastropoda</taxon>
        <taxon>Heterobranchia</taxon>
        <taxon>Euthyneura</taxon>
        <taxon>Panpulmonata</taxon>
        <taxon>Eupulmonata</taxon>
        <taxon>Stylommatophora</taxon>
        <taxon>Helicina</taxon>
        <taxon>Arionoidea</taxon>
        <taxon>Arionidae</taxon>
        <taxon>Arion</taxon>
    </lineage>
</organism>
<feature type="compositionally biased region" description="Basic and acidic residues" evidence="1">
    <location>
        <begin position="22"/>
        <end position="41"/>
    </location>
</feature>
<dbReference type="EMBL" id="HACG01030512">
    <property type="protein sequence ID" value="CEK77377.1"/>
    <property type="molecule type" value="Transcribed_RNA"/>
</dbReference>
<name>A0A0B7A9N5_9EUPU</name>
<gene>
    <name evidence="2" type="primary">ORF104333</name>
</gene>
<sequence>IDDSPAEKASVTEELSNPASTQEKESTSTNDKSKQEEKVDDSAVENGKLTDEHISSGNKEETINTPDIDKNKQECGENEQVDLKIKNNIDNVDKTKCVEVGHCNTLEGCEKIDDQVAHKATDGDSKEKVVADVTDATAHKIAASHVDTDVEMADNDDEDDEED</sequence>